<dbReference type="Proteomes" id="UP000320876">
    <property type="component" value="Unassembled WGS sequence"/>
</dbReference>
<gene>
    <name evidence="1" type="ORF">FB471_2529</name>
</gene>
<proteinExistence type="predicted"/>
<protein>
    <submittedName>
        <fullName evidence="1">Uncharacterized protein</fullName>
    </submittedName>
</protein>
<evidence type="ECO:0000313" key="1">
    <source>
        <dbReference type="EMBL" id="TQJ02784.1"/>
    </source>
</evidence>
<comment type="caution">
    <text evidence="1">The sequence shown here is derived from an EMBL/GenBank/DDBJ whole genome shotgun (WGS) entry which is preliminary data.</text>
</comment>
<dbReference type="RefSeq" id="WP_141998040.1">
    <property type="nucleotide sequence ID" value="NZ_VFML01000001.1"/>
</dbReference>
<sequence>MTNATVHPLREPGDIDPTTVLTGPLRRIRRVRLNPGERVTLTADGFEFTLFVLSGGGTGNPGTAAFTLRHGVSVTAPLRAELHLVAGDEGLEYFLAELTVREES</sequence>
<accession>A0A542DIF0</accession>
<organism evidence="1 2">
    <name type="scientific">Amycolatopsis cihanbeyliensis</name>
    <dbReference type="NCBI Taxonomy" id="1128664"/>
    <lineage>
        <taxon>Bacteria</taxon>
        <taxon>Bacillati</taxon>
        <taxon>Actinomycetota</taxon>
        <taxon>Actinomycetes</taxon>
        <taxon>Pseudonocardiales</taxon>
        <taxon>Pseudonocardiaceae</taxon>
        <taxon>Amycolatopsis</taxon>
    </lineage>
</organism>
<dbReference type="OrthoDB" id="6058at2"/>
<reference evidence="1 2" key="1">
    <citation type="submission" date="2019-06" db="EMBL/GenBank/DDBJ databases">
        <title>Sequencing the genomes of 1000 actinobacteria strains.</title>
        <authorList>
            <person name="Klenk H.-P."/>
        </authorList>
    </citation>
    <scope>NUCLEOTIDE SEQUENCE [LARGE SCALE GENOMIC DNA]</scope>
    <source>
        <strain evidence="1 2">DSM 45679</strain>
    </source>
</reference>
<name>A0A542DIF0_AMYCI</name>
<dbReference type="AlphaFoldDB" id="A0A542DIF0"/>
<keyword evidence="2" id="KW-1185">Reference proteome</keyword>
<dbReference type="EMBL" id="VFML01000001">
    <property type="protein sequence ID" value="TQJ02784.1"/>
    <property type="molecule type" value="Genomic_DNA"/>
</dbReference>
<evidence type="ECO:0000313" key="2">
    <source>
        <dbReference type="Proteomes" id="UP000320876"/>
    </source>
</evidence>